<feature type="transmembrane region" description="Helical" evidence="1">
    <location>
        <begin position="12"/>
        <end position="33"/>
    </location>
</feature>
<reference evidence="2 3" key="1">
    <citation type="submission" date="2022-10" db="EMBL/GenBank/DDBJ databases">
        <authorList>
            <person name="Xie J."/>
            <person name="Shen N."/>
        </authorList>
    </citation>
    <scope>NUCLEOTIDE SEQUENCE [LARGE SCALE GENOMIC DNA]</scope>
    <source>
        <strain evidence="2 3">DSM 41681</strain>
    </source>
</reference>
<keyword evidence="1" id="KW-1133">Transmembrane helix</keyword>
<evidence type="ECO:0000313" key="2">
    <source>
        <dbReference type="EMBL" id="MEB3966138.1"/>
    </source>
</evidence>
<proteinExistence type="predicted"/>
<protein>
    <recommendedName>
        <fullName evidence="4">Integral membrane protein</fullName>
    </recommendedName>
</protein>
<keyword evidence="1" id="KW-0812">Transmembrane</keyword>
<keyword evidence="1" id="KW-0472">Membrane</keyword>
<gene>
    <name evidence="2" type="ORF">OKJ48_38830</name>
</gene>
<comment type="caution">
    <text evidence="2">The sequence shown here is derived from an EMBL/GenBank/DDBJ whole genome shotgun (WGS) entry which is preliminary data.</text>
</comment>
<dbReference type="Proteomes" id="UP001352223">
    <property type="component" value="Unassembled WGS sequence"/>
</dbReference>
<evidence type="ECO:0008006" key="4">
    <source>
        <dbReference type="Google" id="ProtNLM"/>
    </source>
</evidence>
<accession>A0ABU6CN79</accession>
<dbReference type="RefSeq" id="WP_324775111.1">
    <property type="nucleotide sequence ID" value="NZ_BAAATS010000028.1"/>
</dbReference>
<name>A0ABU6CN79_9ACTN</name>
<evidence type="ECO:0000313" key="3">
    <source>
        <dbReference type="Proteomes" id="UP001352223"/>
    </source>
</evidence>
<sequence>MQGVVAGYGYRPALAGGWFVVLALLGTLVFSVYEPHRSEPGRGPAINATVCTLDLWPPIIDFGQEKAFASASGQQWFAYVLIASGWVLATTLVEGLTRVPRRS</sequence>
<keyword evidence="3" id="KW-1185">Reference proteome</keyword>
<dbReference type="EMBL" id="JAOZYB010000351">
    <property type="protein sequence ID" value="MEB3966138.1"/>
    <property type="molecule type" value="Genomic_DNA"/>
</dbReference>
<organism evidence="2 3">
    <name type="scientific">Streptomyces kunmingensis</name>
    <dbReference type="NCBI Taxonomy" id="68225"/>
    <lineage>
        <taxon>Bacteria</taxon>
        <taxon>Bacillati</taxon>
        <taxon>Actinomycetota</taxon>
        <taxon>Actinomycetes</taxon>
        <taxon>Kitasatosporales</taxon>
        <taxon>Streptomycetaceae</taxon>
        <taxon>Streptomyces</taxon>
    </lineage>
</organism>
<evidence type="ECO:0000256" key="1">
    <source>
        <dbReference type="SAM" id="Phobius"/>
    </source>
</evidence>
<feature type="transmembrane region" description="Helical" evidence="1">
    <location>
        <begin position="76"/>
        <end position="97"/>
    </location>
</feature>